<comment type="caution">
    <text evidence="6">The sequence shown here is derived from an EMBL/GenBank/DDBJ whole genome shotgun (WGS) entry which is preliminary data.</text>
</comment>
<protein>
    <recommendedName>
        <fullName evidence="8">Carbohydrate ABC transporter permease</fullName>
    </recommendedName>
</protein>
<evidence type="ECO:0000313" key="6">
    <source>
        <dbReference type="EMBL" id="MCH4554256.1"/>
    </source>
</evidence>
<gene>
    <name evidence="6" type="ORF">MKW35_16675</name>
</gene>
<dbReference type="EMBL" id="JAKVQD010000145">
    <property type="protein sequence ID" value="MCH4554256.1"/>
    <property type="molecule type" value="Genomic_DNA"/>
</dbReference>
<comment type="subcellular location">
    <subcellularLocation>
        <location evidence="1">Membrane</location>
        <topology evidence="1">Multi-pass membrane protein</topology>
    </subcellularLocation>
</comment>
<evidence type="ECO:0000256" key="4">
    <source>
        <dbReference type="ARBA" id="ARBA00023136"/>
    </source>
</evidence>
<feature type="non-terminal residue" evidence="6">
    <location>
        <position position="1"/>
    </location>
</feature>
<reference evidence="6" key="1">
    <citation type="submission" date="2022-02" db="EMBL/GenBank/DDBJ databases">
        <title>Aestuariibaculum sp., a marine bacterium isolated from sediment in Guangxi.</title>
        <authorList>
            <person name="Ying J."/>
        </authorList>
    </citation>
    <scope>NUCLEOTIDE SEQUENCE</scope>
    <source>
        <strain evidence="6">L182</strain>
    </source>
</reference>
<accession>A0ABS9RMS4</accession>
<feature type="transmembrane region" description="Helical" evidence="5">
    <location>
        <begin position="36"/>
        <end position="56"/>
    </location>
</feature>
<feature type="non-terminal residue" evidence="6">
    <location>
        <position position="92"/>
    </location>
</feature>
<evidence type="ECO:0000256" key="5">
    <source>
        <dbReference type="SAM" id="Phobius"/>
    </source>
</evidence>
<keyword evidence="4 5" id="KW-0472">Membrane</keyword>
<dbReference type="SUPFAM" id="SSF161098">
    <property type="entry name" value="MetI-like"/>
    <property type="match status" value="1"/>
</dbReference>
<organism evidence="6 7">
    <name type="scientific">Aestuariibaculum lutulentum</name>
    <dbReference type="NCBI Taxonomy" id="2920935"/>
    <lineage>
        <taxon>Bacteria</taxon>
        <taxon>Pseudomonadati</taxon>
        <taxon>Bacteroidota</taxon>
        <taxon>Flavobacteriia</taxon>
        <taxon>Flavobacteriales</taxon>
        <taxon>Flavobacteriaceae</taxon>
    </lineage>
</organism>
<dbReference type="Proteomes" id="UP001156141">
    <property type="component" value="Unassembled WGS sequence"/>
</dbReference>
<keyword evidence="3 5" id="KW-1133">Transmembrane helix</keyword>
<keyword evidence="2 5" id="KW-0812">Transmembrane</keyword>
<evidence type="ECO:0000256" key="2">
    <source>
        <dbReference type="ARBA" id="ARBA00022692"/>
    </source>
</evidence>
<keyword evidence="7" id="KW-1185">Reference proteome</keyword>
<evidence type="ECO:0000256" key="3">
    <source>
        <dbReference type="ARBA" id="ARBA00022989"/>
    </source>
</evidence>
<proteinExistence type="predicted"/>
<name>A0ABS9RMS4_9FLAO</name>
<sequence length="92" mass="10459">AVSGDRPDDRAGDLAWPRAPRWRRPLMIWNLTKNTAFYALVTLIVVLAVFPFYYAIITSFKTGSNLFTVEYFPSSFSLENYVSVINAGSFTR</sequence>
<dbReference type="Gene3D" id="1.10.3720.10">
    <property type="entry name" value="MetI-like"/>
    <property type="match status" value="1"/>
</dbReference>
<evidence type="ECO:0000256" key="1">
    <source>
        <dbReference type="ARBA" id="ARBA00004141"/>
    </source>
</evidence>
<evidence type="ECO:0000313" key="7">
    <source>
        <dbReference type="Proteomes" id="UP001156141"/>
    </source>
</evidence>
<evidence type="ECO:0008006" key="8">
    <source>
        <dbReference type="Google" id="ProtNLM"/>
    </source>
</evidence>
<dbReference type="InterPro" id="IPR035906">
    <property type="entry name" value="MetI-like_sf"/>
</dbReference>